<keyword evidence="3" id="KW-1185">Reference proteome</keyword>
<gene>
    <name evidence="2" type="ORF">GRH90_07140</name>
</gene>
<feature type="signal peptide" evidence="1">
    <location>
        <begin position="1"/>
        <end position="22"/>
    </location>
</feature>
<accession>A0A845SIQ7</accession>
<evidence type="ECO:0000256" key="1">
    <source>
        <dbReference type="SAM" id="SignalP"/>
    </source>
</evidence>
<feature type="chain" id="PRO_5032299040" evidence="1">
    <location>
        <begin position="23"/>
        <end position="102"/>
    </location>
</feature>
<dbReference type="RefSeq" id="WP_162365251.1">
    <property type="nucleotide sequence ID" value="NZ_WUBS01000004.1"/>
</dbReference>
<comment type="caution">
    <text evidence="2">The sequence shown here is derived from an EMBL/GenBank/DDBJ whole genome shotgun (WGS) entry which is preliminary data.</text>
</comment>
<dbReference type="EMBL" id="WUBS01000004">
    <property type="protein sequence ID" value="NDL62528.1"/>
    <property type="molecule type" value="Genomic_DNA"/>
</dbReference>
<sequence length="102" mass="10847">MKRSLFLIPLAFIILSSSGCSYLSGTPGDKPSTSSPKIVTPSGQKQFWNNPGLFGAVPKNLQDEGNSSCARDGNGKAIGYHPHPKKYDGSYFSGAGYLCSMI</sequence>
<reference evidence="2 3" key="1">
    <citation type="submission" date="2019-12" db="EMBL/GenBank/DDBJ databases">
        <authorList>
            <person name="Lee S.D."/>
        </authorList>
    </citation>
    <scope>NUCLEOTIDE SEQUENCE [LARGE SCALE GENOMIC DNA]</scope>
    <source>
        <strain evidence="2 3">SAP-6</strain>
    </source>
</reference>
<proteinExistence type="predicted"/>
<dbReference type="Proteomes" id="UP000461443">
    <property type="component" value="Unassembled WGS sequence"/>
</dbReference>
<evidence type="ECO:0000313" key="3">
    <source>
        <dbReference type="Proteomes" id="UP000461443"/>
    </source>
</evidence>
<name>A0A845SIQ7_9GAMM</name>
<evidence type="ECO:0000313" key="2">
    <source>
        <dbReference type="EMBL" id="NDL62528.1"/>
    </source>
</evidence>
<protein>
    <submittedName>
        <fullName evidence="2">Uncharacterized protein</fullName>
    </submittedName>
</protein>
<organism evidence="2 3">
    <name type="scientific">Acerihabitans arboris</name>
    <dbReference type="NCBI Taxonomy" id="2691583"/>
    <lineage>
        <taxon>Bacteria</taxon>
        <taxon>Pseudomonadati</taxon>
        <taxon>Pseudomonadota</taxon>
        <taxon>Gammaproteobacteria</taxon>
        <taxon>Enterobacterales</taxon>
        <taxon>Pectobacteriaceae</taxon>
        <taxon>Acerihabitans</taxon>
    </lineage>
</organism>
<dbReference type="AlphaFoldDB" id="A0A845SIQ7"/>
<keyword evidence="1" id="KW-0732">Signal</keyword>
<dbReference type="PROSITE" id="PS51257">
    <property type="entry name" value="PROKAR_LIPOPROTEIN"/>
    <property type="match status" value="1"/>
</dbReference>
<reference evidence="2 3" key="2">
    <citation type="submission" date="2020-02" db="EMBL/GenBank/DDBJ databases">
        <title>The new genus of Enterobacteriales.</title>
        <authorList>
            <person name="Kim I.S."/>
        </authorList>
    </citation>
    <scope>NUCLEOTIDE SEQUENCE [LARGE SCALE GENOMIC DNA]</scope>
    <source>
        <strain evidence="2 3">SAP-6</strain>
    </source>
</reference>